<dbReference type="SUPFAM" id="SSF55073">
    <property type="entry name" value="Nucleotide cyclase"/>
    <property type="match status" value="1"/>
</dbReference>
<gene>
    <name evidence="8" type="ORF">HNR37_000344</name>
</gene>
<dbReference type="Proteomes" id="UP000528322">
    <property type="component" value="Unassembled WGS sequence"/>
</dbReference>
<evidence type="ECO:0000256" key="3">
    <source>
        <dbReference type="ARBA" id="ARBA00022723"/>
    </source>
</evidence>
<evidence type="ECO:0000259" key="7">
    <source>
        <dbReference type="PROSITE" id="PS50887"/>
    </source>
</evidence>
<keyword evidence="4" id="KW-0408">Iron</keyword>
<dbReference type="Gene3D" id="1.20.120.50">
    <property type="entry name" value="Hemerythrin-like"/>
    <property type="match status" value="1"/>
</dbReference>
<dbReference type="CDD" id="cd01949">
    <property type="entry name" value="GGDEF"/>
    <property type="match status" value="1"/>
</dbReference>
<comment type="similarity">
    <text evidence="1">Belongs to the hemerythrin family.</text>
</comment>
<dbReference type="RefSeq" id="WP_183728913.1">
    <property type="nucleotide sequence ID" value="NZ_JACHID010000001.1"/>
</dbReference>
<evidence type="ECO:0000256" key="4">
    <source>
        <dbReference type="ARBA" id="ARBA00023004"/>
    </source>
</evidence>
<dbReference type="NCBIfam" id="TIGR02481">
    <property type="entry name" value="hemeryth_dom"/>
    <property type="match status" value="1"/>
</dbReference>
<dbReference type="Pfam" id="PF01814">
    <property type="entry name" value="Hemerythrin"/>
    <property type="match status" value="1"/>
</dbReference>
<evidence type="ECO:0000256" key="5">
    <source>
        <dbReference type="ARBA" id="ARBA00034247"/>
    </source>
</evidence>
<evidence type="ECO:0000256" key="1">
    <source>
        <dbReference type="ARBA" id="ARBA00010587"/>
    </source>
</evidence>
<dbReference type="InterPro" id="IPR012827">
    <property type="entry name" value="Hemerythrin_metal-bd"/>
</dbReference>
<feature type="coiled-coil region" evidence="6">
    <location>
        <begin position="178"/>
        <end position="205"/>
    </location>
</feature>
<dbReference type="GO" id="GO:1902201">
    <property type="term" value="P:negative regulation of bacterial-type flagellum-dependent cell motility"/>
    <property type="evidence" value="ECO:0007669"/>
    <property type="project" value="TreeGrafter"/>
</dbReference>
<dbReference type="PROSITE" id="PS50887">
    <property type="entry name" value="GGDEF"/>
    <property type="match status" value="1"/>
</dbReference>
<dbReference type="AlphaFoldDB" id="A0A7W7Y2T5"/>
<proteinExistence type="inferred from homology"/>
<dbReference type="InterPro" id="IPR035938">
    <property type="entry name" value="Hemerythrin-like_sf"/>
</dbReference>
<dbReference type="GO" id="GO:0046872">
    <property type="term" value="F:metal ion binding"/>
    <property type="evidence" value="ECO:0007669"/>
    <property type="project" value="UniProtKB-KW"/>
</dbReference>
<evidence type="ECO:0000256" key="6">
    <source>
        <dbReference type="SAM" id="Coils"/>
    </source>
</evidence>
<dbReference type="GO" id="GO:0043709">
    <property type="term" value="P:cell adhesion involved in single-species biofilm formation"/>
    <property type="evidence" value="ECO:0007669"/>
    <property type="project" value="TreeGrafter"/>
</dbReference>
<dbReference type="PANTHER" id="PTHR45138:SF9">
    <property type="entry name" value="DIGUANYLATE CYCLASE DGCM-RELATED"/>
    <property type="match status" value="1"/>
</dbReference>
<name>A0A7W7Y2T5_9BACT</name>
<dbReference type="GO" id="GO:0005886">
    <property type="term" value="C:plasma membrane"/>
    <property type="evidence" value="ECO:0007669"/>
    <property type="project" value="TreeGrafter"/>
</dbReference>
<evidence type="ECO:0000313" key="8">
    <source>
        <dbReference type="EMBL" id="MBB5021041.1"/>
    </source>
</evidence>
<dbReference type="SMART" id="SM00267">
    <property type="entry name" value="GGDEF"/>
    <property type="match status" value="1"/>
</dbReference>
<dbReference type="InterPro" id="IPR050469">
    <property type="entry name" value="Diguanylate_Cyclase"/>
</dbReference>
<dbReference type="PANTHER" id="PTHR45138">
    <property type="entry name" value="REGULATORY COMPONENTS OF SENSORY TRANSDUCTION SYSTEM"/>
    <property type="match status" value="1"/>
</dbReference>
<organism evidence="8 9">
    <name type="scientific">Desulfurispira natronophila</name>
    <dbReference type="NCBI Taxonomy" id="682562"/>
    <lineage>
        <taxon>Bacteria</taxon>
        <taxon>Pseudomonadati</taxon>
        <taxon>Chrysiogenota</taxon>
        <taxon>Chrysiogenia</taxon>
        <taxon>Chrysiogenales</taxon>
        <taxon>Chrysiogenaceae</taxon>
        <taxon>Desulfurispira</taxon>
    </lineage>
</organism>
<keyword evidence="6" id="KW-0175">Coiled coil</keyword>
<dbReference type="CDD" id="cd12107">
    <property type="entry name" value="Hemerythrin"/>
    <property type="match status" value="1"/>
</dbReference>
<dbReference type="SUPFAM" id="SSF47188">
    <property type="entry name" value="Hemerythrin-like"/>
    <property type="match status" value="1"/>
</dbReference>
<dbReference type="NCBIfam" id="TIGR00254">
    <property type="entry name" value="GGDEF"/>
    <property type="match status" value="1"/>
</dbReference>
<keyword evidence="9" id="KW-1185">Reference proteome</keyword>
<comment type="catalytic activity">
    <reaction evidence="5">
        <text>2 GTP = 3',3'-c-di-GMP + 2 diphosphate</text>
        <dbReference type="Rhea" id="RHEA:24898"/>
        <dbReference type="ChEBI" id="CHEBI:33019"/>
        <dbReference type="ChEBI" id="CHEBI:37565"/>
        <dbReference type="ChEBI" id="CHEBI:58805"/>
        <dbReference type="EC" id="2.7.7.65"/>
    </reaction>
</comment>
<sequence length="371" mass="42198">MIEVFSWKESFLTNIASVDEQHQKLVELINELSSIATSREGRVAAETYAKSLSNLLEYTSSHFADEEQLMNKHKLHKLFIEEHAHEHKLFKKEIISLSKITGNTVSTEQSSELLNYLVNWLAYHILGIDQSMARQIKAIQSGSAPTAALERERWNQRGDTEPLLDALKGLFTLVSERNRELRDINQTLEERVKQRTDELEYANKQLRYLAENDELTGLPNRRFGMQSLELLWEHYIQLEVPLSVLLIDADKFKQVNDRFGHAEGDNVLRALATNLRHNVRTSDIVCRLGGDEFLVICPRTHASGAIELATKILSNRVMLCNKEGLECWDGSISVGIATPSDDMQSIEDLLKKADQALYKAKRLGGCQYATM</sequence>
<dbReference type="GO" id="GO:0052621">
    <property type="term" value="F:diguanylate cyclase activity"/>
    <property type="evidence" value="ECO:0007669"/>
    <property type="project" value="UniProtKB-EC"/>
</dbReference>
<feature type="domain" description="GGDEF" evidence="7">
    <location>
        <begin position="240"/>
        <end position="371"/>
    </location>
</feature>
<dbReference type="InterPro" id="IPR029787">
    <property type="entry name" value="Nucleotide_cyclase"/>
</dbReference>
<evidence type="ECO:0000256" key="2">
    <source>
        <dbReference type="ARBA" id="ARBA00012528"/>
    </source>
</evidence>
<accession>A0A7W7Y2T5</accession>
<dbReference type="NCBIfam" id="NF033749">
    <property type="entry name" value="bact_hemeryth"/>
    <property type="match status" value="1"/>
</dbReference>
<comment type="caution">
    <text evidence="8">The sequence shown here is derived from an EMBL/GenBank/DDBJ whole genome shotgun (WGS) entry which is preliminary data.</text>
</comment>
<dbReference type="EMBL" id="JACHID010000001">
    <property type="protein sequence ID" value="MBB5021041.1"/>
    <property type="molecule type" value="Genomic_DNA"/>
</dbReference>
<dbReference type="InterPro" id="IPR012312">
    <property type="entry name" value="Hemerythrin-like"/>
</dbReference>
<reference evidence="8 9" key="1">
    <citation type="submission" date="2020-08" db="EMBL/GenBank/DDBJ databases">
        <title>Genomic Encyclopedia of Type Strains, Phase IV (KMG-IV): sequencing the most valuable type-strain genomes for metagenomic binning, comparative biology and taxonomic classification.</title>
        <authorList>
            <person name="Goeker M."/>
        </authorList>
    </citation>
    <scope>NUCLEOTIDE SEQUENCE [LARGE SCALE GENOMIC DNA]</scope>
    <source>
        <strain evidence="8 9">DSM 22071</strain>
    </source>
</reference>
<dbReference type="Pfam" id="PF00990">
    <property type="entry name" value="GGDEF"/>
    <property type="match status" value="1"/>
</dbReference>
<dbReference type="FunFam" id="3.30.70.270:FF:000001">
    <property type="entry name" value="Diguanylate cyclase domain protein"/>
    <property type="match status" value="1"/>
</dbReference>
<evidence type="ECO:0000313" key="9">
    <source>
        <dbReference type="Proteomes" id="UP000528322"/>
    </source>
</evidence>
<dbReference type="EC" id="2.7.7.65" evidence="2"/>
<dbReference type="InterPro" id="IPR043128">
    <property type="entry name" value="Rev_trsase/Diguanyl_cyclase"/>
</dbReference>
<protein>
    <recommendedName>
        <fullName evidence="2">diguanylate cyclase</fullName>
        <ecNumber evidence="2">2.7.7.65</ecNumber>
    </recommendedName>
</protein>
<dbReference type="Gene3D" id="3.30.70.270">
    <property type="match status" value="1"/>
</dbReference>
<dbReference type="InterPro" id="IPR000160">
    <property type="entry name" value="GGDEF_dom"/>
</dbReference>
<keyword evidence="3" id="KW-0479">Metal-binding</keyword>